<dbReference type="EMBL" id="CP089984">
    <property type="protein sequence ID" value="WXB18242.1"/>
    <property type="molecule type" value="Genomic_DNA"/>
</dbReference>
<protein>
    <submittedName>
        <fullName evidence="2">Selenium-binding family protein</fullName>
    </submittedName>
</protein>
<gene>
    <name evidence="2" type="ORF">LZC94_13380</name>
</gene>
<keyword evidence="3" id="KW-1185">Reference proteome</keyword>
<dbReference type="Proteomes" id="UP001370348">
    <property type="component" value="Chromosome"/>
</dbReference>
<name>A0ABZ2M6V5_9BACT</name>
<feature type="signal peptide" evidence="1">
    <location>
        <begin position="1"/>
        <end position="28"/>
    </location>
</feature>
<feature type="chain" id="PRO_5045270342" evidence="1">
    <location>
        <begin position="29"/>
        <end position="436"/>
    </location>
</feature>
<reference evidence="2 3" key="1">
    <citation type="submission" date="2021-12" db="EMBL/GenBank/DDBJ databases">
        <title>Discovery of the Pendulisporaceae a myxobacterial family with distinct sporulation behavior and unique specialized metabolism.</title>
        <authorList>
            <person name="Garcia R."/>
            <person name="Popoff A."/>
            <person name="Bader C.D."/>
            <person name="Loehr J."/>
            <person name="Walesch S."/>
            <person name="Walt C."/>
            <person name="Boldt J."/>
            <person name="Bunk B."/>
            <person name="Haeckl F.J.F.P.J."/>
            <person name="Gunesch A.P."/>
            <person name="Birkelbach J."/>
            <person name="Nuebel U."/>
            <person name="Pietschmann T."/>
            <person name="Bach T."/>
            <person name="Mueller R."/>
        </authorList>
    </citation>
    <scope>NUCLEOTIDE SEQUENCE [LARGE SCALE GENOMIC DNA]</scope>
    <source>
        <strain evidence="2 3">MSr11954</strain>
    </source>
</reference>
<evidence type="ECO:0000313" key="3">
    <source>
        <dbReference type="Proteomes" id="UP001370348"/>
    </source>
</evidence>
<organism evidence="2 3">
    <name type="scientific">Pendulispora albinea</name>
    <dbReference type="NCBI Taxonomy" id="2741071"/>
    <lineage>
        <taxon>Bacteria</taxon>
        <taxon>Pseudomonadati</taxon>
        <taxon>Myxococcota</taxon>
        <taxon>Myxococcia</taxon>
        <taxon>Myxococcales</taxon>
        <taxon>Sorangiineae</taxon>
        <taxon>Pendulisporaceae</taxon>
        <taxon>Pendulispora</taxon>
    </lineage>
</organism>
<dbReference type="RefSeq" id="WP_394827884.1">
    <property type="nucleotide sequence ID" value="NZ_CP089984.1"/>
</dbReference>
<proteinExistence type="predicted"/>
<dbReference type="Gene3D" id="2.130.10.10">
    <property type="entry name" value="YVTN repeat-like/Quinoprotein amine dehydrogenase"/>
    <property type="match status" value="1"/>
</dbReference>
<evidence type="ECO:0000256" key="1">
    <source>
        <dbReference type="SAM" id="SignalP"/>
    </source>
</evidence>
<dbReference type="InterPro" id="IPR015943">
    <property type="entry name" value="WD40/YVTN_repeat-like_dom_sf"/>
</dbReference>
<evidence type="ECO:0000313" key="2">
    <source>
        <dbReference type="EMBL" id="WXB18242.1"/>
    </source>
</evidence>
<sequence>MKTISYLKSFAALAVSTAAFLSPSPASATQDTLYVWAGDVAHKSPDFFAVVDFDKGSKKYGKIVNYAPLPNWLPTAIPLSTGAIGNEPHHVGVSSDGKTLAGGGLLSILRVQNQNFFWDITSPRAPIFKKANTLPVLASIADEFVPKTAGGFFTTFMGGAGGTAPGRVVEYDANNDVVGIWPVLPPLDGFNPHGIAIDEQHNLLLTSDFICPLHTLNVVPGLPGFITPRGSVRVWNLNDRTITKTIPVGNPNSPPGTINIELIPNDPQLRAYVTGVFDGKLYLVEPNQGTATPAVDFNQFALPGAADPWPHLFKINKTGTRLVITLNYKGLNGKVVYLNIEDRAHPSILSVVELGQNSGPHYVVFSPNEDRVVVADYFLVQDLFPSGIVKVDGDHKIHTFNIVNDALVKDSSFDLDFNRDVATGPARPHGIAIVSR</sequence>
<keyword evidence="1" id="KW-0732">Signal</keyword>
<dbReference type="SUPFAM" id="SSF75011">
    <property type="entry name" value="3-carboxy-cis,cis-mucoante lactonizing enzyme"/>
    <property type="match status" value="1"/>
</dbReference>
<accession>A0ABZ2M6V5</accession>